<evidence type="ECO:0000313" key="1">
    <source>
        <dbReference type="EMBL" id="HHO58094.1"/>
    </source>
</evidence>
<proteinExistence type="predicted"/>
<organism evidence="1">
    <name type="scientific">Oceanithermus profundus</name>
    <dbReference type="NCBI Taxonomy" id="187137"/>
    <lineage>
        <taxon>Bacteria</taxon>
        <taxon>Thermotogati</taxon>
        <taxon>Deinococcota</taxon>
        <taxon>Deinococci</taxon>
        <taxon>Thermales</taxon>
        <taxon>Thermaceae</taxon>
        <taxon>Oceanithermus</taxon>
    </lineage>
</organism>
<sequence length="85" mass="9974">EYDDMFYQSKEPKHWRFTHPDYLARAGYRFGVYGHTVMKKGIRVFERHGFALIDALDLGQYLELIPLPDGVEWQVVRFAQSPDPG</sequence>
<comment type="caution">
    <text evidence="1">The sequence shown here is derived from an EMBL/GenBank/DDBJ whole genome shotgun (WGS) entry which is preliminary data.</text>
</comment>
<dbReference type="AlphaFoldDB" id="A0A7C5WRE7"/>
<dbReference type="EMBL" id="DRNZ01000183">
    <property type="protein sequence ID" value="HHO58094.1"/>
    <property type="molecule type" value="Genomic_DNA"/>
</dbReference>
<name>A0A7C5WRE7_9DEIN</name>
<feature type="non-terminal residue" evidence="1">
    <location>
        <position position="1"/>
    </location>
</feature>
<dbReference type="Proteomes" id="UP000886105">
    <property type="component" value="Unassembled WGS sequence"/>
</dbReference>
<accession>A0A7C5WRE7</accession>
<gene>
    <name evidence="1" type="ORF">ENJ85_02870</name>
</gene>
<protein>
    <submittedName>
        <fullName evidence="1">Metallophosphoesterase</fullName>
    </submittedName>
</protein>
<reference evidence="1" key="1">
    <citation type="journal article" date="2020" name="mSystems">
        <title>Genome- and Community-Level Interaction Insights into Carbon Utilization and Element Cycling Functions of Hydrothermarchaeota in Hydrothermal Sediment.</title>
        <authorList>
            <person name="Zhou Z."/>
            <person name="Liu Y."/>
            <person name="Xu W."/>
            <person name="Pan J."/>
            <person name="Luo Z.H."/>
            <person name="Li M."/>
        </authorList>
    </citation>
    <scope>NUCLEOTIDE SEQUENCE [LARGE SCALE GENOMIC DNA]</scope>
    <source>
        <strain evidence="1">HyVt-523</strain>
    </source>
</reference>